<dbReference type="OrthoDB" id="2305494at2759"/>
<name>A0A015LGX4_RHIIW</name>
<sequence>MSRLPADCLTEIFEHLDDKNSLYSCLLVNRLWCKISVGFYWRDMENYSTSNFNTLISCLPNESKEILSENKIIISTPTLNPMFNYASFCKVLSIDRVYTKVEELLMNQENFPFHDLKDDIIILSQEIFKLFVKQISSLKKLVTFWSSHNCITIYPETKNFLKNLSELHCNSDICPILFYHLSQICHNISLLNITFNKLISNGLKDLIFVQKNLKYFNLMQYNYPENYLPSLITKLPNTLIKLNLYGKNSNSLSFISNFTNLQILQLSFQSSENFEDFDKLQHVILPKLQILKIQRAFPKCELLIKFLENNGKNLKEFYLSDIKGYSDNSLNLAIAKFCPNLKKLSTGIKNDELETLKIIFNNCQYLESIKIWCGSIFLSEKEALETVVKQSHKNISELILYHLYYVRPRLFPEELESFFISWENRVPLKPLSLVIITDYFCINTLDKYDENMKIIKKYIRSGVIKNFEVTGFEEDESTNY</sequence>
<keyword evidence="3" id="KW-1185">Reference proteome</keyword>
<protein>
    <recommendedName>
        <fullName evidence="1">F-box domain-containing protein</fullName>
    </recommendedName>
</protein>
<dbReference type="Proteomes" id="UP000022910">
    <property type="component" value="Unassembled WGS sequence"/>
</dbReference>
<dbReference type="EMBL" id="JEMT01028625">
    <property type="protein sequence ID" value="EXX54093.1"/>
    <property type="molecule type" value="Genomic_DNA"/>
</dbReference>
<reference evidence="2 3" key="1">
    <citation type="submission" date="2014-02" db="EMBL/GenBank/DDBJ databases">
        <title>Single nucleus genome sequencing reveals high similarity among nuclei of an endomycorrhizal fungus.</title>
        <authorList>
            <person name="Lin K."/>
            <person name="Geurts R."/>
            <person name="Zhang Z."/>
            <person name="Limpens E."/>
            <person name="Saunders D.G."/>
            <person name="Mu D."/>
            <person name="Pang E."/>
            <person name="Cao H."/>
            <person name="Cha H."/>
            <person name="Lin T."/>
            <person name="Zhou Q."/>
            <person name="Shang Y."/>
            <person name="Li Y."/>
            <person name="Ivanov S."/>
            <person name="Sharma T."/>
            <person name="Velzen R.V."/>
            <person name="Ruijter N.D."/>
            <person name="Aanen D.K."/>
            <person name="Win J."/>
            <person name="Kamoun S."/>
            <person name="Bisseling T."/>
            <person name="Huang S."/>
        </authorList>
    </citation>
    <scope>NUCLEOTIDE SEQUENCE [LARGE SCALE GENOMIC DNA]</scope>
    <source>
        <strain evidence="3">DAOM197198w</strain>
    </source>
</reference>
<evidence type="ECO:0000313" key="3">
    <source>
        <dbReference type="Proteomes" id="UP000022910"/>
    </source>
</evidence>
<feature type="domain" description="F-box" evidence="1">
    <location>
        <begin position="1"/>
        <end position="44"/>
    </location>
</feature>
<proteinExistence type="predicted"/>
<gene>
    <name evidence="2" type="ORF">RirG_237830</name>
</gene>
<dbReference type="Pfam" id="PF12937">
    <property type="entry name" value="F-box-like"/>
    <property type="match status" value="1"/>
</dbReference>
<dbReference type="InterPro" id="IPR036047">
    <property type="entry name" value="F-box-like_dom_sf"/>
</dbReference>
<dbReference type="InterPro" id="IPR001810">
    <property type="entry name" value="F-box_dom"/>
</dbReference>
<dbReference type="AlphaFoldDB" id="A0A015LGX4"/>
<dbReference type="SUPFAM" id="SSF52047">
    <property type="entry name" value="RNI-like"/>
    <property type="match status" value="1"/>
</dbReference>
<organism evidence="2 3">
    <name type="scientific">Rhizophagus irregularis (strain DAOM 197198w)</name>
    <name type="common">Glomus intraradices</name>
    <dbReference type="NCBI Taxonomy" id="1432141"/>
    <lineage>
        <taxon>Eukaryota</taxon>
        <taxon>Fungi</taxon>
        <taxon>Fungi incertae sedis</taxon>
        <taxon>Mucoromycota</taxon>
        <taxon>Glomeromycotina</taxon>
        <taxon>Glomeromycetes</taxon>
        <taxon>Glomerales</taxon>
        <taxon>Glomeraceae</taxon>
        <taxon>Rhizophagus</taxon>
    </lineage>
</organism>
<dbReference type="InterPro" id="IPR032675">
    <property type="entry name" value="LRR_dom_sf"/>
</dbReference>
<dbReference type="PROSITE" id="PS50181">
    <property type="entry name" value="FBOX"/>
    <property type="match status" value="1"/>
</dbReference>
<dbReference type="SUPFAM" id="SSF81383">
    <property type="entry name" value="F-box domain"/>
    <property type="match status" value="1"/>
</dbReference>
<dbReference type="HOGENOM" id="CLU_028913_0_1_1"/>
<dbReference type="Gene3D" id="3.80.10.10">
    <property type="entry name" value="Ribonuclease Inhibitor"/>
    <property type="match status" value="1"/>
</dbReference>
<accession>A0A015LGX4</accession>
<evidence type="ECO:0000259" key="1">
    <source>
        <dbReference type="PROSITE" id="PS50181"/>
    </source>
</evidence>
<evidence type="ECO:0000313" key="2">
    <source>
        <dbReference type="EMBL" id="EXX54093.1"/>
    </source>
</evidence>
<comment type="caution">
    <text evidence="2">The sequence shown here is derived from an EMBL/GenBank/DDBJ whole genome shotgun (WGS) entry which is preliminary data.</text>
</comment>
<dbReference type="CDD" id="cd09917">
    <property type="entry name" value="F-box_SF"/>
    <property type="match status" value="1"/>
</dbReference>